<comment type="caution">
    <text evidence="1">The sequence shown here is derived from an EMBL/GenBank/DDBJ whole genome shotgun (WGS) entry which is preliminary data.</text>
</comment>
<name>A0A645GA80_9ZZZZ</name>
<gene>
    <name evidence="1" type="ORF">SDC9_171201</name>
</gene>
<dbReference type="AlphaFoldDB" id="A0A645GA80"/>
<accession>A0A645GA80</accession>
<protein>
    <submittedName>
        <fullName evidence="1">Uncharacterized protein</fullName>
    </submittedName>
</protein>
<reference evidence="1" key="1">
    <citation type="submission" date="2019-08" db="EMBL/GenBank/DDBJ databases">
        <authorList>
            <person name="Kucharzyk K."/>
            <person name="Murdoch R.W."/>
            <person name="Higgins S."/>
            <person name="Loffler F."/>
        </authorList>
    </citation>
    <scope>NUCLEOTIDE SEQUENCE</scope>
</reference>
<evidence type="ECO:0000313" key="1">
    <source>
        <dbReference type="EMBL" id="MPN23808.1"/>
    </source>
</evidence>
<organism evidence="1">
    <name type="scientific">bioreactor metagenome</name>
    <dbReference type="NCBI Taxonomy" id="1076179"/>
    <lineage>
        <taxon>unclassified sequences</taxon>
        <taxon>metagenomes</taxon>
        <taxon>ecological metagenomes</taxon>
    </lineage>
</organism>
<dbReference type="EMBL" id="VSSQ01072420">
    <property type="protein sequence ID" value="MPN23808.1"/>
    <property type="molecule type" value="Genomic_DNA"/>
</dbReference>
<sequence length="133" mass="14609">MVTMTRARWSKPWWSFGVRLKMPWAPATFLVLSSASRRARRNSTVPGLAFLRATGTAFCSSTPASQAWPPKELTLPLPWAASYLVTYSMADFLTGWSAGNWAATSTGPVGRTVSSQSLPQTRRKSLLATPCVW</sequence>
<proteinExistence type="predicted"/>